<dbReference type="SUPFAM" id="SSF53098">
    <property type="entry name" value="Ribonuclease H-like"/>
    <property type="match status" value="1"/>
</dbReference>
<sequence>MTRAYTAERKDSWAEWLSLLEFSYNNTVHSSTSASPYFLLYGYEPRAPLDFLNGEKEDMTRKLSENSQAEDFLSKLRMHRESA</sequence>
<accession>A0A166JQQ0</accession>
<organism evidence="1 2">
    <name type="scientific">Athelia psychrophila</name>
    <dbReference type="NCBI Taxonomy" id="1759441"/>
    <lineage>
        <taxon>Eukaryota</taxon>
        <taxon>Fungi</taxon>
        <taxon>Dikarya</taxon>
        <taxon>Basidiomycota</taxon>
        <taxon>Agaricomycotina</taxon>
        <taxon>Agaricomycetes</taxon>
        <taxon>Agaricomycetidae</taxon>
        <taxon>Atheliales</taxon>
        <taxon>Atheliaceae</taxon>
        <taxon>Athelia</taxon>
    </lineage>
</organism>
<feature type="non-terminal residue" evidence="1">
    <location>
        <position position="83"/>
    </location>
</feature>
<dbReference type="InterPro" id="IPR036397">
    <property type="entry name" value="RNaseH_sf"/>
</dbReference>
<protein>
    <recommendedName>
        <fullName evidence="3">Integrase catalytic domain-containing protein</fullName>
    </recommendedName>
</protein>
<gene>
    <name evidence="1" type="ORF">FIBSPDRAFT_691974</name>
</gene>
<dbReference type="OrthoDB" id="3240190at2759"/>
<name>A0A166JQQ0_9AGAM</name>
<dbReference type="EMBL" id="KV417550">
    <property type="protein sequence ID" value="KZP21112.1"/>
    <property type="molecule type" value="Genomic_DNA"/>
</dbReference>
<evidence type="ECO:0008006" key="3">
    <source>
        <dbReference type="Google" id="ProtNLM"/>
    </source>
</evidence>
<keyword evidence="2" id="KW-1185">Reference proteome</keyword>
<dbReference type="Proteomes" id="UP000076532">
    <property type="component" value="Unassembled WGS sequence"/>
</dbReference>
<reference evidence="1 2" key="1">
    <citation type="journal article" date="2016" name="Mol. Biol. Evol.">
        <title>Comparative Genomics of Early-Diverging Mushroom-Forming Fungi Provides Insights into the Origins of Lignocellulose Decay Capabilities.</title>
        <authorList>
            <person name="Nagy L.G."/>
            <person name="Riley R."/>
            <person name="Tritt A."/>
            <person name="Adam C."/>
            <person name="Daum C."/>
            <person name="Floudas D."/>
            <person name="Sun H."/>
            <person name="Yadav J.S."/>
            <person name="Pangilinan J."/>
            <person name="Larsson K.H."/>
            <person name="Matsuura K."/>
            <person name="Barry K."/>
            <person name="Labutti K."/>
            <person name="Kuo R."/>
            <person name="Ohm R.A."/>
            <person name="Bhattacharya S.S."/>
            <person name="Shirouzu T."/>
            <person name="Yoshinaga Y."/>
            <person name="Martin F.M."/>
            <person name="Grigoriev I.V."/>
            <person name="Hibbett D.S."/>
        </authorList>
    </citation>
    <scope>NUCLEOTIDE SEQUENCE [LARGE SCALE GENOMIC DNA]</scope>
    <source>
        <strain evidence="1 2">CBS 109695</strain>
    </source>
</reference>
<dbReference type="Gene3D" id="3.30.420.10">
    <property type="entry name" value="Ribonuclease H-like superfamily/Ribonuclease H"/>
    <property type="match status" value="1"/>
</dbReference>
<evidence type="ECO:0000313" key="2">
    <source>
        <dbReference type="Proteomes" id="UP000076532"/>
    </source>
</evidence>
<dbReference type="GO" id="GO:0003676">
    <property type="term" value="F:nucleic acid binding"/>
    <property type="evidence" value="ECO:0007669"/>
    <property type="project" value="InterPro"/>
</dbReference>
<dbReference type="InterPro" id="IPR012337">
    <property type="entry name" value="RNaseH-like_sf"/>
</dbReference>
<proteinExistence type="predicted"/>
<dbReference type="AlphaFoldDB" id="A0A166JQQ0"/>
<evidence type="ECO:0000313" key="1">
    <source>
        <dbReference type="EMBL" id="KZP21112.1"/>
    </source>
</evidence>